<dbReference type="AlphaFoldDB" id="A0A6N6N197"/>
<name>A0A6N6N197_9BACT</name>
<dbReference type="Proteomes" id="UP000438699">
    <property type="component" value="Unassembled WGS sequence"/>
</dbReference>
<dbReference type="RefSeq" id="WP_151152109.1">
    <property type="nucleotide sequence ID" value="NZ_WAIE01000012.1"/>
</dbReference>
<keyword evidence="2" id="KW-1185">Reference proteome</keyword>
<sequence length="62" mass="6486">MAGNHVHVVVCVWNPRVDIASAIERAGARVLVLDSFAVSAECIIIKPTCNDLDALSGDPAGQ</sequence>
<gene>
    <name evidence="1" type="ORF">F8A88_15565</name>
</gene>
<evidence type="ECO:0000313" key="2">
    <source>
        <dbReference type="Proteomes" id="UP000438699"/>
    </source>
</evidence>
<proteinExistence type="predicted"/>
<evidence type="ECO:0000313" key="1">
    <source>
        <dbReference type="EMBL" id="KAB1437259.1"/>
    </source>
</evidence>
<reference evidence="1 2" key="1">
    <citation type="journal article" date="2017" name="Int. J. Syst. Evol. Microbiol.">
        <title>Desulfovibrio senegalensis sp. nov., a mesophilic sulfate reducer isolated from marine sediment.</title>
        <authorList>
            <person name="Thioye A."/>
            <person name="Gam Z.B.A."/>
            <person name="Mbengue M."/>
            <person name="Cayol J.L."/>
            <person name="Joseph-Bartoli M."/>
            <person name="Toure-Kane C."/>
            <person name="Labat M."/>
        </authorList>
    </citation>
    <scope>NUCLEOTIDE SEQUENCE [LARGE SCALE GENOMIC DNA]</scope>
    <source>
        <strain evidence="1 2">DSM 101509</strain>
    </source>
</reference>
<comment type="caution">
    <text evidence="1">The sequence shown here is derived from an EMBL/GenBank/DDBJ whole genome shotgun (WGS) entry which is preliminary data.</text>
</comment>
<protein>
    <submittedName>
        <fullName evidence="1">Uncharacterized protein</fullName>
    </submittedName>
</protein>
<dbReference type="EMBL" id="WAIE01000012">
    <property type="protein sequence ID" value="KAB1437259.1"/>
    <property type="molecule type" value="Genomic_DNA"/>
</dbReference>
<organism evidence="1 2">
    <name type="scientific">Pseudodesulfovibrio senegalensis</name>
    <dbReference type="NCBI Taxonomy" id="1721087"/>
    <lineage>
        <taxon>Bacteria</taxon>
        <taxon>Pseudomonadati</taxon>
        <taxon>Thermodesulfobacteriota</taxon>
        <taxon>Desulfovibrionia</taxon>
        <taxon>Desulfovibrionales</taxon>
        <taxon>Desulfovibrionaceae</taxon>
    </lineage>
</organism>
<accession>A0A6N6N197</accession>